<keyword evidence="8" id="KW-0863">Zinc-finger</keyword>
<dbReference type="HAMAP" id="MF_00974">
    <property type="entry name" value="DNA_primase_DnaG"/>
    <property type="match status" value="1"/>
</dbReference>
<dbReference type="Pfam" id="PF10410">
    <property type="entry name" value="DnaB_bind"/>
    <property type="match status" value="1"/>
</dbReference>
<evidence type="ECO:0000313" key="17">
    <source>
        <dbReference type="EMBL" id="CAB4916967.1"/>
    </source>
</evidence>
<name>A0A6J7H7E4_9ZZZZ</name>
<dbReference type="InterPro" id="IPR006295">
    <property type="entry name" value="DNA_primase_DnaG"/>
</dbReference>
<evidence type="ECO:0000313" key="15">
    <source>
        <dbReference type="EMBL" id="CAB4742979.1"/>
    </source>
</evidence>
<sequence length="607" mass="67643">MGIEDDDIAKVRAAADIVQIVNGYTTLKRVGRRWQGLCPFHTEKSASFSVNSEDGLYYCFGCQKSGDVITFVREKEQLDFVGAVEWLANKYSITLRYTERGEDEGRKRRTKLVDAVRKAVEWYHTRLLESADAGEARKYLRARGFDGDAVRRYKMGWAPDDAKQWDPLCRYLKLNDEDLRASGLGAINSRGRQYDFFRGRVLFPIFDDRGDPIGFGGRILPGHDGPKYKNTSDDAAIYSKSKILYGLNWAKEHIVQAGEAIVCEGYTDVIGFATAGVPRAVATCGTALTEDHIRLLKRFSPRIVLAFDADAAGQNAAARVYEWEQKLDVEFSVADLPNGVDPGELALTDPARLAAAITNAKPFLGFRVERVLSSGNLRTPEGRARTAQTAVDVVREHPSDLVRDQYLMTIADRCHLDPDHVRAAARGAARVAPGRVTNQPEPRGAMMPVDHAPRRRPMRENAEDEALRLLVHRRTEIIDRLEPVLFDSDARRDAYEALVSATDLHRAIAEASPDTAALLTRLAVDEPDGDPDQAIVDLSRYATSRVLDQLRREAASVREPEDLRAYSDVIDWLRHRLAELDDAEKRMSAAALLVAWLAENAEGPAGE</sequence>
<feature type="domain" description="Toprim" evidence="14">
    <location>
        <begin position="258"/>
        <end position="337"/>
    </location>
</feature>
<keyword evidence="3" id="KW-0639">Primosome</keyword>
<accession>A0A6J7H7E4</accession>
<organism evidence="17">
    <name type="scientific">freshwater metagenome</name>
    <dbReference type="NCBI Taxonomy" id="449393"/>
    <lineage>
        <taxon>unclassified sequences</taxon>
        <taxon>metagenomes</taxon>
        <taxon>ecological metagenomes</taxon>
    </lineage>
</organism>
<dbReference type="NCBIfam" id="TIGR01391">
    <property type="entry name" value="dnaG"/>
    <property type="match status" value="1"/>
</dbReference>
<reference evidence="17" key="1">
    <citation type="submission" date="2020-05" db="EMBL/GenBank/DDBJ databases">
        <authorList>
            <person name="Chiriac C."/>
            <person name="Salcher M."/>
            <person name="Ghai R."/>
            <person name="Kavagutti S V."/>
        </authorList>
    </citation>
    <scope>NUCLEOTIDE SEQUENCE</scope>
</reference>
<dbReference type="PANTHER" id="PTHR30313:SF2">
    <property type="entry name" value="DNA PRIMASE"/>
    <property type="match status" value="1"/>
</dbReference>
<dbReference type="GO" id="GO:0008270">
    <property type="term" value="F:zinc ion binding"/>
    <property type="evidence" value="ECO:0007669"/>
    <property type="project" value="UniProtKB-KW"/>
</dbReference>
<dbReference type="InterPro" id="IPR019475">
    <property type="entry name" value="DNA_primase_DnaB-bd"/>
</dbReference>
<dbReference type="SUPFAM" id="SSF56731">
    <property type="entry name" value="DNA primase core"/>
    <property type="match status" value="1"/>
</dbReference>
<keyword evidence="11" id="KW-0238">DNA-binding</keyword>
<dbReference type="Gene3D" id="3.40.1360.10">
    <property type="match status" value="1"/>
</dbReference>
<evidence type="ECO:0000256" key="9">
    <source>
        <dbReference type="ARBA" id="ARBA00022833"/>
    </source>
</evidence>
<dbReference type="Pfam" id="PF08275">
    <property type="entry name" value="DNAG_N"/>
    <property type="match status" value="1"/>
</dbReference>
<dbReference type="GO" id="GO:1990077">
    <property type="term" value="C:primosome complex"/>
    <property type="evidence" value="ECO:0007669"/>
    <property type="project" value="UniProtKB-KW"/>
</dbReference>
<dbReference type="Pfam" id="PF01807">
    <property type="entry name" value="Zn_ribbon_DnaG"/>
    <property type="match status" value="1"/>
</dbReference>
<evidence type="ECO:0000256" key="10">
    <source>
        <dbReference type="ARBA" id="ARBA00022842"/>
    </source>
</evidence>
<evidence type="ECO:0000256" key="8">
    <source>
        <dbReference type="ARBA" id="ARBA00022771"/>
    </source>
</evidence>
<dbReference type="PROSITE" id="PS50880">
    <property type="entry name" value="TOPRIM"/>
    <property type="match status" value="1"/>
</dbReference>
<dbReference type="AlphaFoldDB" id="A0A6J7H7E4"/>
<gene>
    <name evidence="15" type="ORF">UFOPK2754_01310</name>
    <name evidence="16" type="ORF">UFOPK3139_00537</name>
    <name evidence="17" type="ORF">UFOPK3543_01868</name>
</gene>
<dbReference type="InterPro" id="IPR030846">
    <property type="entry name" value="DnaG_bac"/>
</dbReference>
<keyword evidence="6" id="KW-0235">DNA replication</keyword>
<protein>
    <submittedName>
        <fullName evidence="17">Unannotated protein</fullName>
    </submittedName>
</protein>
<dbReference type="Pfam" id="PF13155">
    <property type="entry name" value="Toprim_2"/>
    <property type="match status" value="1"/>
</dbReference>
<evidence type="ECO:0000313" key="16">
    <source>
        <dbReference type="EMBL" id="CAB4818348.1"/>
    </source>
</evidence>
<dbReference type="EMBL" id="CAFBMH010000074">
    <property type="protein sequence ID" value="CAB4916967.1"/>
    <property type="molecule type" value="Genomic_DNA"/>
</dbReference>
<dbReference type="InterPro" id="IPR013264">
    <property type="entry name" value="DNAG_N"/>
</dbReference>
<dbReference type="GO" id="GO:0005737">
    <property type="term" value="C:cytoplasm"/>
    <property type="evidence" value="ECO:0007669"/>
    <property type="project" value="TreeGrafter"/>
</dbReference>
<dbReference type="SMART" id="SM00400">
    <property type="entry name" value="ZnF_CHCC"/>
    <property type="match status" value="1"/>
</dbReference>
<dbReference type="InterPro" id="IPR050219">
    <property type="entry name" value="DnaG_primase"/>
</dbReference>
<feature type="compositionally biased region" description="Low complexity" evidence="13">
    <location>
        <begin position="427"/>
        <end position="436"/>
    </location>
</feature>
<evidence type="ECO:0000256" key="11">
    <source>
        <dbReference type="ARBA" id="ARBA00023125"/>
    </source>
</evidence>
<keyword evidence="9" id="KW-0862">Zinc</keyword>
<dbReference type="Gene3D" id="3.90.580.10">
    <property type="entry name" value="Zinc finger, CHC2-type domain"/>
    <property type="match status" value="1"/>
</dbReference>
<evidence type="ECO:0000256" key="7">
    <source>
        <dbReference type="ARBA" id="ARBA00022723"/>
    </source>
</evidence>
<evidence type="ECO:0000256" key="12">
    <source>
        <dbReference type="ARBA" id="ARBA00023163"/>
    </source>
</evidence>
<dbReference type="PIRSF" id="PIRSF002811">
    <property type="entry name" value="DnaG"/>
    <property type="match status" value="1"/>
</dbReference>
<keyword evidence="10" id="KW-0460">Magnesium</keyword>
<dbReference type="PANTHER" id="PTHR30313">
    <property type="entry name" value="DNA PRIMASE"/>
    <property type="match status" value="1"/>
</dbReference>
<dbReference type="InterPro" id="IPR006171">
    <property type="entry name" value="TOPRIM_dom"/>
</dbReference>
<dbReference type="InterPro" id="IPR037068">
    <property type="entry name" value="DNA_primase_core_N_sf"/>
</dbReference>
<dbReference type="InterPro" id="IPR002694">
    <property type="entry name" value="Znf_CHC2"/>
</dbReference>
<evidence type="ECO:0000256" key="3">
    <source>
        <dbReference type="ARBA" id="ARBA00022515"/>
    </source>
</evidence>
<dbReference type="EMBL" id="CAFABA010000014">
    <property type="protein sequence ID" value="CAB4818348.1"/>
    <property type="molecule type" value="Genomic_DNA"/>
</dbReference>
<dbReference type="Gene3D" id="3.90.980.10">
    <property type="entry name" value="DNA primase, catalytic core, N-terminal domain"/>
    <property type="match status" value="1"/>
</dbReference>
<keyword evidence="5" id="KW-0548">Nucleotidyltransferase</keyword>
<dbReference type="GO" id="GO:0003899">
    <property type="term" value="F:DNA-directed RNA polymerase activity"/>
    <property type="evidence" value="ECO:0007669"/>
    <property type="project" value="InterPro"/>
</dbReference>
<dbReference type="EMBL" id="CAEZYR010000041">
    <property type="protein sequence ID" value="CAB4742979.1"/>
    <property type="molecule type" value="Genomic_DNA"/>
</dbReference>
<keyword evidence="4" id="KW-0808">Transferase</keyword>
<feature type="region of interest" description="Disordered" evidence="13">
    <location>
        <begin position="427"/>
        <end position="451"/>
    </location>
</feature>
<keyword evidence="7" id="KW-0479">Metal-binding</keyword>
<dbReference type="InterPro" id="IPR034151">
    <property type="entry name" value="TOPRIM_DnaG_bac"/>
</dbReference>
<evidence type="ECO:0000256" key="13">
    <source>
        <dbReference type="SAM" id="MobiDB-lite"/>
    </source>
</evidence>
<dbReference type="SMART" id="SM00493">
    <property type="entry name" value="TOPRIM"/>
    <property type="match status" value="1"/>
</dbReference>
<evidence type="ECO:0000256" key="2">
    <source>
        <dbReference type="ARBA" id="ARBA00022478"/>
    </source>
</evidence>
<dbReference type="CDD" id="cd03364">
    <property type="entry name" value="TOPRIM_DnaG_primases"/>
    <property type="match status" value="1"/>
</dbReference>
<evidence type="ECO:0000256" key="6">
    <source>
        <dbReference type="ARBA" id="ARBA00022705"/>
    </source>
</evidence>
<proteinExistence type="inferred from homology"/>
<dbReference type="FunFam" id="3.90.580.10:FF:000001">
    <property type="entry name" value="DNA primase"/>
    <property type="match status" value="1"/>
</dbReference>
<keyword evidence="2" id="KW-0240">DNA-directed RNA polymerase</keyword>
<dbReference type="GO" id="GO:0003677">
    <property type="term" value="F:DNA binding"/>
    <property type="evidence" value="ECO:0007669"/>
    <property type="project" value="UniProtKB-KW"/>
</dbReference>
<dbReference type="SUPFAM" id="SSF57783">
    <property type="entry name" value="Zinc beta-ribbon"/>
    <property type="match status" value="1"/>
</dbReference>
<evidence type="ECO:0000259" key="14">
    <source>
        <dbReference type="PROSITE" id="PS50880"/>
    </source>
</evidence>
<dbReference type="GO" id="GO:0006269">
    <property type="term" value="P:DNA replication, synthesis of primer"/>
    <property type="evidence" value="ECO:0007669"/>
    <property type="project" value="UniProtKB-KW"/>
</dbReference>
<evidence type="ECO:0000256" key="5">
    <source>
        <dbReference type="ARBA" id="ARBA00022695"/>
    </source>
</evidence>
<keyword evidence="12" id="KW-0804">Transcription</keyword>
<comment type="cofactor">
    <cofactor evidence="1">
        <name>Zn(2+)</name>
        <dbReference type="ChEBI" id="CHEBI:29105"/>
    </cofactor>
</comment>
<evidence type="ECO:0000256" key="4">
    <source>
        <dbReference type="ARBA" id="ARBA00022679"/>
    </source>
</evidence>
<evidence type="ECO:0000256" key="1">
    <source>
        <dbReference type="ARBA" id="ARBA00001947"/>
    </source>
</evidence>
<dbReference type="GO" id="GO:0000428">
    <property type="term" value="C:DNA-directed RNA polymerase complex"/>
    <property type="evidence" value="ECO:0007669"/>
    <property type="project" value="UniProtKB-KW"/>
</dbReference>
<dbReference type="InterPro" id="IPR036977">
    <property type="entry name" value="DNA_primase_Znf_CHC2"/>
</dbReference>